<comment type="caution">
    <text evidence="2">The sequence shown here is derived from an EMBL/GenBank/DDBJ whole genome shotgun (WGS) entry which is preliminary data.</text>
</comment>
<dbReference type="EMBL" id="VZCW01000126">
    <property type="protein sequence ID" value="MQN12210.1"/>
    <property type="molecule type" value="Genomic_DNA"/>
</dbReference>
<name>A0AA90UEG2_9BACT</name>
<dbReference type="RefSeq" id="WP_153128187.1">
    <property type="nucleotide sequence ID" value="NZ_VZCW01000126.1"/>
</dbReference>
<reference evidence="3" key="1">
    <citation type="submission" date="2019-09" db="EMBL/GenBank/DDBJ databases">
        <title>Distinct polysaccharide growth profiles of human intestinal Prevotella copri isolates.</title>
        <authorList>
            <person name="Fehlner-Peach H."/>
            <person name="Magnabosco C."/>
            <person name="Raghavan V."/>
            <person name="Scher J.U."/>
            <person name="Tett A."/>
            <person name="Cox L.M."/>
            <person name="Gottsegen C."/>
            <person name="Watters A."/>
            <person name="Wiltshire- Gordon J.D."/>
            <person name="Segata N."/>
            <person name="Bonneau R."/>
            <person name="Littman D.R."/>
        </authorList>
    </citation>
    <scope>NUCLEOTIDE SEQUENCE [LARGE SCALE GENOMIC DNA]</scope>
    <source>
        <strain evidence="3">iAQ1179</strain>
    </source>
</reference>
<evidence type="ECO:0000313" key="2">
    <source>
        <dbReference type="EMBL" id="MQN12210.1"/>
    </source>
</evidence>
<feature type="signal peptide" evidence="1">
    <location>
        <begin position="1"/>
        <end position="18"/>
    </location>
</feature>
<evidence type="ECO:0000313" key="3">
    <source>
        <dbReference type="Proteomes" id="UP000442105"/>
    </source>
</evidence>
<sequence>MKQIMFIMLLLASIDVNAQENDTVNVEKDIVPIDTTLHLSDVVVKAARVIHKVDRDIILPTAKIKENSSNGYDLLRKLHLPNLKVNEAQQSISSYLGGVQVRINDIKATVQDVLALQPNEVTRIEYIDNPGVRYGDASLAVVINYIVKKRYVGYVGGVNTTQALWERFNNSYAFFRYNYKKSEFGLSYGLNYRWYDKRRKDSHSVYLQPDGLERTVDYVGQDAEMTYNSHNLQLSYNLADPGKYSLNVRFGFDWTNSPYNKKLQKVFETGRQDLLLFTNDFGHDRNPVLDIYYSLNLPKKQSLIINVVGTHLGSDNTHRQNEYVLLGDVDETLNSSPLHDYGYEADGSKYSLITEAIYTKLLNKELSFSGGTNYAVSRTDNKYTGSQNVTTVLNSNNVYLFSQLDGRLGKIANFQLGVGANYISIEQGSVGFHKWTFRPKFTLATNSIKNFRIRLTGSINPQVPSLSQLSEVRQQGSTMQANDGNSTLKATSTYYGDLGFTWNNKIVDVYWGGNMSYTPDAIMTSILPQQQADGSYLYVWKPENQKSFTSYFAYTTLVFHVIPDIFDIQGELQYQHKRSRGLDYSHDFEPLHYGLTASLNLKKWYVEYYFANAWESFSGETRSAGEKQSTLTVSYKHKNLRLGLSCLLLGYPQGFDYKNRTNSKYYVSRGVTYIKNNGNMLMFTLGYTFSHGRKYKTDRRILNNSDKDTGLR</sequence>
<keyword evidence="2" id="KW-0675">Receptor</keyword>
<dbReference type="Proteomes" id="UP000442105">
    <property type="component" value="Unassembled WGS sequence"/>
</dbReference>
<accession>A0AA90UEG2</accession>
<protein>
    <submittedName>
        <fullName evidence="2">TonB-dependent receptor</fullName>
    </submittedName>
</protein>
<organism evidence="2 3">
    <name type="scientific">Segatella copri</name>
    <dbReference type="NCBI Taxonomy" id="165179"/>
    <lineage>
        <taxon>Bacteria</taxon>
        <taxon>Pseudomonadati</taxon>
        <taxon>Bacteroidota</taxon>
        <taxon>Bacteroidia</taxon>
        <taxon>Bacteroidales</taxon>
        <taxon>Prevotellaceae</taxon>
        <taxon>Segatella</taxon>
    </lineage>
</organism>
<evidence type="ECO:0000256" key="1">
    <source>
        <dbReference type="SAM" id="SignalP"/>
    </source>
</evidence>
<dbReference type="AlphaFoldDB" id="A0AA90UEG2"/>
<dbReference type="SUPFAM" id="SSF56935">
    <property type="entry name" value="Porins"/>
    <property type="match status" value="1"/>
</dbReference>
<keyword evidence="1" id="KW-0732">Signal</keyword>
<proteinExistence type="predicted"/>
<gene>
    <name evidence="2" type="ORF">F7D95_05100</name>
</gene>
<feature type="chain" id="PRO_5041668672" evidence="1">
    <location>
        <begin position="19"/>
        <end position="712"/>
    </location>
</feature>